<name>A0ABR1HMY5_9HYPO</name>
<gene>
    <name evidence="2" type="ORF">QQX98_001612</name>
</gene>
<accession>A0ABR1HMY5</accession>
<reference evidence="2 3" key="1">
    <citation type="journal article" date="2025" name="Microbiol. Resour. Announc.">
        <title>Draft genome sequences for Neonectria magnoliae and Neonectria punicea, canker pathogens of Liriodendron tulipifera and Acer saccharum in West Virginia.</title>
        <authorList>
            <person name="Petronek H.M."/>
            <person name="Kasson M.T."/>
            <person name="Metheny A.M."/>
            <person name="Stauder C.M."/>
            <person name="Lovett B."/>
            <person name="Lynch S.C."/>
            <person name="Garnas J.R."/>
            <person name="Kasson L.R."/>
            <person name="Stajich J.E."/>
        </authorList>
    </citation>
    <scope>NUCLEOTIDE SEQUENCE [LARGE SCALE GENOMIC DNA]</scope>
    <source>
        <strain evidence="2 3">NRRL 64653</strain>
    </source>
</reference>
<comment type="caution">
    <text evidence="2">The sequence shown here is derived from an EMBL/GenBank/DDBJ whole genome shotgun (WGS) entry which is preliminary data.</text>
</comment>
<protein>
    <recommendedName>
        <fullName evidence="4">Esterase-like protein</fullName>
    </recommendedName>
</protein>
<keyword evidence="3" id="KW-1185">Reference proteome</keyword>
<evidence type="ECO:0000256" key="1">
    <source>
        <dbReference type="SAM" id="MobiDB-lite"/>
    </source>
</evidence>
<evidence type="ECO:0000313" key="2">
    <source>
        <dbReference type="EMBL" id="KAK7422588.1"/>
    </source>
</evidence>
<feature type="compositionally biased region" description="Polar residues" evidence="1">
    <location>
        <begin position="166"/>
        <end position="189"/>
    </location>
</feature>
<organism evidence="2 3">
    <name type="scientific">Neonectria punicea</name>
    <dbReference type="NCBI Taxonomy" id="979145"/>
    <lineage>
        <taxon>Eukaryota</taxon>
        <taxon>Fungi</taxon>
        <taxon>Dikarya</taxon>
        <taxon>Ascomycota</taxon>
        <taxon>Pezizomycotina</taxon>
        <taxon>Sordariomycetes</taxon>
        <taxon>Hypocreomycetidae</taxon>
        <taxon>Hypocreales</taxon>
        <taxon>Nectriaceae</taxon>
        <taxon>Neonectria</taxon>
    </lineage>
</organism>
<evidence type="ECO:0008006" key="4">
    <source>
        <dbReference type="Google" id="ProtNLM"/>
    </source>
</evidence>
<dbReference type="EMBL" id="JAZAVJ010000015">
    <property type="protein sequence ID" value="KAK7422588.1"/>
    <property type="molecule type" value="Genomic_DNA"/>
</dbReference>
<proteinExistence type="predicted"/>
<feature type="region of interest" description="Disordered" evidence="1">
    <location>
        <begin position="161"/>
        <end position="203"/>
    </location>
</feature>
<sequence length="428" mass="48452">MKRCTAVCSGRLRVAVQPRRWGSYDKSALTKEALIQQVESQLGHDVEGKPLRIDPDAKTVTTAVGSLPISPIMDPAWMKARRKQRKSEPGKISGQFRKKLSNNPFAQAMMSPLRKCSNTESYLPRYFLQDFELVRHPEKPEQAWWAPGPFAFDSVVPVYTPGPWSPTGQTEPKTTDGDNNQPKSDTAANEQAKDLDTPAPDASIATPEVANKASIQTERRRQAPLTSYCLSRMAVVDAMAGRPTGSKKKQNRAYLNRLLALRNGMAASTVSFGTTIYRSDMADFVLRQQRRTAVDALIYRANRSTSPDFRFLQSAASWDAVKYIKKAGCVLWLSDKVDPVADSFATLDVEGVNYWSKLPVHNLTWLLGEEEVQRLRDSSEIFRDSKHVVLKLWRSESMRKLHLLLWRLQGYQAQMQRRDEDEDEDEDE</sequence>
<evidence type="ECO:0000313" key="3">
    <source>
        <dbReference type="Proteomes" id="UP001498476"/>
    </source>
</evidence>
<dbReference type="Proteomes" id="UP001498476">
    <property type="component" value="Unassembled WGS sequence"/>
</dbReference>